<protein>
    <submittedName>
        <fullName evidence="3">Beta-lactamase family protein</fullName>
    </submittedName>
</protein>
<evidence type="ECO:0000313" key="3">
    <source>
        <dbReference type="EMBL" id="MCV9931788.1"/>
    </source>
</evidence>
<name>A0A9X2YYP1_9FLAO</name>
<accession>A0A9X2YYP1</accession>
<reference evidence="3" key="1">
    <citation type="submission" date="2022-10" db="EMBL/GenBank/DDBJ databases">
        <title>Two novel species of Flavobacterium.</title>
        <authorList>
            <person name="Liu Q."/>
            <person name="Xin Y.-H."/>
        </authorList>
    </citation>
    <scope>NUCLEOTIDE SEQUENCE</scope>
    <source>
        <strain evidence="3">LS1R47</strain>
    </source>
</reference>
<dbReference type="Pfam" id="PF00144">
    <property type="entry name" value="Beta-lactamase"/>
    <property type="match status" value="1"/>
</dbReference>
<dbReference type="InterPro" id="IPR050491">
    <property type="entry name" value="AmpC-like"/>
</dbReference>
<dbReference type="PANTHER" id="PTHR46825">
    <property type="entry name" value="D-ALANYL-D-ALANINE-CARBOXYPEPTIDASE/ENDOPEPTIDASE AMPH"/>
    <property type="match status" value="1"/>
</dbReference>
<dbReference type="Gene3D" id="3.40.710.10">
    <property type="entry name" value="DD-peptidase/beta-lactamase superfamily"/>
    <property type="match status" value="1"/>
</dbReference>
<dbReference type="SUPFAM" id="SSF56601">
    <property type="entry name" value="beta-lactamase/transpeptidase-like"/>
    <property type="match status" value="1"/>
</dbReference>
<feature type="signal peptide" evidence="1">
    <location>
        <begin position="1"/>
        <end position="18"/>
    </location>
</feature>
<dbReference type="EMBL" id="JAOZEV010000003">
    <property type="protein sequence ID" value="MCV9931788.1"/>
    <property type="molecule type" value="Genomic_DNA"/>
</dbReference>
<keyword evidence="4" id="KW-1185">Reference proteome</keyword>
<evidence type="ECO:0000259" key="2">
    <source>
        <dbReference type="Pfam" id="PF00144"/>
    </source>
</evidence>
<gene>
    <name evidence="3" type="ORF">OIU80_05785</name>
</gene>
<dbReference type="RefSeq" id="WP_264286098.1">
    <property type="nucleotide sequence ID" value="NZ_JAOZEV010000003.1"/>
</dbReference>
<evidence type="ECO:0000313" key="4">
    <source>
        <dbReference type="Proteomes" id="UP001151133"/>
    </source>
</evidence>
<dbReference type="PANTHER" id="PTHR46825:SF8">
    <property type="entry name" value="BETA-LACTAMASE-RELATED"/>
    <property type="match status" value="1"/>
</dbReference>
<dbReference type="Proteomes" id="UP001151133">
    <property type="component" value="Unassembled WGS sequence"/>
</dbReference>
<keyword evidence="1" id="KW-0732">Signal</keyword>
<feature type="domain" description="Beta-lactamase-related" evidence="2">
    <location>
        <begin position="35"/>
        <end position="352"/>
    </location>
</feature>
<sequence length="370" mass="41423">MKNIIIAFLLSISFSCSSQQKTNTLTEKEIFASIDKNANTLLKDSKAYSVSIGVVKDGKVYTRHYGEIDKGKGNKANNETLFEIASTTKVFTGTLVANAVLEGKLKLDDDIRKYLNEGFPNLEFKGTPIKIKNLITHRTGILTPFPDTKEIRQKFSPDSFLVHKNRLDKSYTKTDFFNALRKVKVDSLPGTTFKYGALGPELCAHILENIYKKNYEDLLHQVIFDKAGMKNTKVKLAPNDILANGYNASGLLMTNLSSNLWGASKMLKSTMSDLIKFIQFELDATNKVVLESHRKIYVNGDMGYFWEIQEDSNKNTSYAKDGGSNGTQNMLKIYPEYNLGFIIIMNQSDNDSGTHLEAASLGLLTDLKPF</sequence>
<dbReference type="InterPro" id="IPR001466">
    <property type="entry name" value="Beta-lactam-related"/>
</dbReference>
<dbReference type="AlphaFoldDB" id="A0A9X2YYP1"/>
<feature type="chain" id="PRO_5040885011" evidence="1">
    <location>
        <begin position="19"/>
        <end position="370"/>
    </location>
</feature>
<proteinExistence type="predicted"/>
<dbReference type="PROSITE" id="PS51257">
    <property type="entry name" value="PROKAR_LIPOPROTEIN"/>
    <property type="match status" value="1"/>
</dbReference>
<evidence type="ECO:0000256" key="1">
    <source>
        <dbReference type="SAM" id="SignalP"/>
    </source>
</evidence>
<comment type="caution">
    <text evidence="3">The sequence shown here is derived from an EMBL/GenBank/DDBJ whole genome shotgun (WGS) entry which is preliminary data.</text>
</comment>
<organism evidence="3 4">
    <name type="scientific">Flavobacterium frigoritolerans</name>
    <dbReference type="NCBI Taxonomy" id="2987686"/>
    <lineage>
        <taxon>Bacteria</taxon>
        <taxon>Pseudomonadati</taxon>
        <taxon>Bacteroidota</taxon>
        <taxon>Flavobacteriia</taxon>
        <taxon>Flavobacteriales</taxon>
        <taxon>Flavobacteriaceae</taxon>
        <taxon>Flavobacterium</taxon>
    </lineage>
</organism>
<dbReference type="InterPro" id="IPR012338">
    <property type="entry name" value="Beta-lactam/transpept-like"/>
</dbReference>